<feature type="signal peptide" evidence="1">
    <location>
        <begin position="1"/>
        <end position="23"/>
    </location>
</feature>
<gene>
    <name evidence="2" type="ORF">C5615_31605</name>
</gene>
<evidence type="ECO:0000256" key="1">
    <source>
        <dbReference type="SAM" id="SignalP"/>
    </source>
</evidence>
<dbReference type="PROSITE" id="PS51257">
    <property type="entry name" value="PROKAR_LIPOPROTEIN"/>
    <property type="match status" value="1"/>
</dbReference>
<dbReference type="RefSeq" id="WP_105393101.1">
    <property type="nucleotide sequence ID" value="NZ_PUIQ01000056.1"/>
</dbReference>
<name>A0A2S8IBM4_BURCE</name>
<reference evidence="2 3" key="1">
    <citation type="submission" date="2018-02" db="EMBL/GenBank/DDBJ databases">
        <title>Draft genome sequencing of Burkholderia cepacia Y14-15.</title>
        <authorList>
            <person name="Zheng B.-X."/>
        </authorList>
    </citation>
    <scope>NUCLEOTIDE SEQUENCE [LARGE SCALE GENOMIC DNA]</scope>
    <source>
        <strain evidence="2 3">Y14-15</strain>
    </source>
</reference>
<sequence>MSRPVIAPLASALCLVLAACQTASRPTPVQPSPETASAAVPASSPAVPIRGIGQSPQLAGQSHWAVGQCTTNGTVKVCN</sequence>
<evidence type="ECO:0000313" key="3">
    <source>
        <dbReference type="Proteomes" id="UP000238206"/>
    </source>
</evidence>
<proteinExistence type="predicted"/>
<organism evidence="2 3">
    <name type="scientific">Burkholderia cepacia</name>
    <name type="common">Pseudomonas cepacia</name>
    <dbReference type="NCBI Taxonomy" id="292"/>
    <lineage>
        <taxon>Bacteria</taxon>
        <taxon>Pseudomonadati</taxon>
        <taxon>Pseudomonadota</taxon>
        <taxon>Betaproteobacteria</taxon>
        <taxon>Burkholderiales</taxon>
        <taxon>Burkholderiaceae</taxon>
        <taxon>Burkholderia</taxon>
        <taxon>Burkholderia cepacia complex</taxon>
    </lineage>
</organism>
<feature type="chain" id="PRO_5015443540" description="Lipoprotein" evidence="1">
    <location>
        <begin position="24"/>
        <end position="79"/>
    </location>
</feature>
<keyword evidence="1" id="KW-0732">Signal</keyword>
<evidence type="ECO:0008006" key="4">
    <source>
        <dbReference type="Google" id="ProtNLM"/>
    </source>
</evidence>
<dbReference type="AlphaFoldDB" id="A0A2S8IBM4"/>
<comment type="caution">
    <text evidence="2">The sequence shown here is derived from an EMBL/GenBank/DDBJ whole genome shotgun (WGS) entry which is preliminary data.</text>
</comment>
<accession>A0A2S8IBM4</accession>
<evidence type="ECO:0000313" key="2">
    <source>
        <dbReference type="EMBL" id="PQP11772.1"/>
    </source>
</evidence>
<dbReference type="EMBL" id="PUIQ01000056">
    <property type="protein sequence ID" value="PQP11772.1"/>
    <property type="molecule type" value="Genomic_DNA"/>
</dbReference>
<protein>
    <recommendedName>
        <fullName evidence="4">Lipoprotein</fullName>
    </recommendedName>
</protein>
<dbReference type="Proteomes" id="UP000238206">
    <property type="component" value="Unassembled WGS sequence"/>
</dbReference>